<dbReference type="AlphaFoldDB" id="F1YW59"/>
<proteinExistence type="predicted"/>
<protein>
    <recommendedName>
        <fullName evidence="4">Lipoprotein SmpA/OmlA domain-containing protein</fullName>
    </recommendedName>
</protein>
<evidence type="ECO:0008006" key="4">
    <source>
        <dbReference type="Google" id="ProtNLM"/>
    </source>
</evidence>
<sequence>MIQYNRVYRKYTSKRTDYRMKIIRTAVAMVIIASTGACTSSGDASIKHTTLTEVNQNIHDGVTTSSQVHQIYGEPGQKGYENGYEFWVYSFTVGREDGLSIAQDVVGLGMLGARTNNKSKTLTIVFNNGIVLNHSFSTANFSSSSGIRQ</sequence>
<organism evidence="2 3">
    <name type="scientific">Acetobacter pomorum DM001</name>
    <dbReference type="NCBI Taxonomy" id="945681"/>
    <lineage>
        <taxon>Bacteria</taxon>
        <taxon>Pseudomonadati</taxon>
        <taxon>Pseudomonadota</taxon>
        <taxon>Alphaproteobacteria</taxon>
        <taxon>Acetobacterales</taxon>
        <taxon>Acetobacteraceae</taxon>
        <taxon>Acetobacter</taxon>
    </lineage>
</organism>
<dbReference type="Proteomes" id="UP000018454">
    <property type="component" value="Unassembled WGS sequence"/>
</dbReference>
<dbReference type="EMBL" id="AEUP01000031">
    <property type="protein sequence ID" value="EGE47052.1"/>
    <property type="molecule type" value="Genomic_DNA"/>
</dbReference>
<accession>F1YW59</accession>
<feature type="chain" id="PRO_5003272386" description="Lipoprotein SmpA/OmlA domain-containing protein" evidence="1">
    <location>
        <begin position="40"/>
        <end position="149"/>
    </location>
</feature>
<evidence type="ECO:0000313" key="2">
    <source>
        <dbReference type="EMBL" id="EGE47052.1"/>
    </source>
</evidence>
<keyword evidence="1" id="KW-0732">Signal</keyword>
<comment type="caution">
    <text evidence="2">The sequence shown here is derived from an EMBL/GenBank/DDBJ whole genome shotgun (WGS) entry which is preliminary data.</text>
</comment>
<evidence type="ECO:0000313" key="3">
    <source>
        <dbReference type="Proteomes" id="UP000018454"/>
    </source>
</evidence>
<reference evidence="2 3" key="1">
    <citation type="journal article" date="2011" name="Science">
        <title>Drosophila microbiome modulates host developmental and metabolic homeostasis via insulin signaling.</title>
        <authorList>
            <person name="Shin S.C."/>
            <person name="Kim S.H."/>
            <person name="You H."/>
            <person name="Kim B."/>
            <person name="Kim A.C."/>
            <person name="Lee K.A."/>
            <person name="Yoon J.H."/>
            <person name="Ryu J.H."/>
            <person name="Lee W.J."/>
        </authorList>
    </citation>
    <scope>NUCLEOTIDE SEQUENCE [LARGE SCALE GENOMIC DNA]</scope>
    <source>
        <strain evidence="2 3">DM001</strain>
    </source>
</reference>
<name>F1YW59_9PROT</name>
<evidence type="ECO:0000256" key="1">
    <source>
        <dbReference type="SAM" id="SignalP"/>
    </source>
</evidence>
<feature type="signal peptide" evidence="1">
    <location>
        <begin position="1"/>
        <end position="39"/>
    </location>
</feature>
<gene>
    <name evidence="2" type="ORF">APO_2468</name>
</gene>